<evidence type="ECO:0000256" key="6">
    <source>
        <dbReference type="SAM" id="Phobius"/>
    </source>
</evidence>
<name>A0A4S4MUF8_9APHY</name>
<dbReference type="InterPro" id="IPR019388">
    <property type="entry name" value="FIT"/>
</dbReference>
<accession>A0A4S4MUF8</accession>
<dbReference type="GO" id="GO:0005789">
    <property type="term" value="C:endoplasmic reticulum membrane"/>
    <property type="evidence" value="ECO:0007669"/>
    <property type="project" value="UniProtKB-SubCell"/>
</dbReference>
<evidence type="ECO:0000256" key="1">
    <source>
        <dbReference type="ARBA" id="ARBA00004477"/>
    </source>
</evidence>
<proteinExistence type="predicted"/>
<dbReference type="EMBL" id="SGPM01000100">
    <property type="protein sequence ID" value="THH29936.1"/>
    <property type="molecule type" value="Genomic_DNA"/>
</dbReference>
<protein>
    <submittedName>
        <fullName evidence="7">Uncharacterized protein</fullName>
    </submittedName>
</protein>
<evidence type="ECO:0000256" key="4">
    <source>
        <dbReference type="ARBA" id="ARBA00022989"/>
    </source>
</evidence>
<evidence type="ECO:0000313" key="7">
    <source>
        <dbReference type="EMBL" id="THH29936.1"/>
    </source>
</evidence>
<evidence type="ECO:0000256" key="3">
    <source>
        <dbReference type="ARBA" id="ARBA00022824"/>
    </source>
</evidence>
<comment type="subcellular location">
    <subcellularLocation>
        <location evidence="1">Endoplasmic reticulum membrane</location>
        <topology evidence="1">Multi-pass membrane protein</topology>
    </subcellularLocation>
</comment>
<gene>
    <name evidence="7" type="ORF">EUX98_g4244</name>
</gene>
<keyword evidence="8" id="KW-1185">Reference proteome</keyword>
<dbReference type="AlphaFoldDB" id="A0A4S4MUF8"/>
<dbReference type="Pfam" id="PF10261">
    <property type="entry name" value="FIT"/>
    <property type="match status" value="1"/>
</dbReference>
<evidence type="ECO:0000256" key="2">
    <source>
        <dbReference type="ARBA" id="ARBA00022692"/>
    </source>
</evidence>
<keyword evidence="5 6" id="KW-0472">Membrane</keyword>
<keyword evidence="3" id="KW-0256">Endoplasmic reticulum</keyword>
<dbReference type="Proteomes" id="UP000308730">
    <property type="component" value="Unassembled WGS sequence"/>
</dbReference>
<dbReference type="OrthoDB" id="5579088at2759"/>
<reference evidence="7 8" key="1">
    <citation type="submission" date="2019-02" db="EMBL/GenBank/DDBJ databases">
        <title>Genome sequencing of the rare red list fungi Antrodiella citrinella (Flaviporus citrinellus).</title>
        <authorList>
            <person name="Buettner E."/>
            <person name="Kellner H."/>
        </authorList>
    </citation>
    <scope>NUCLEOTIDE SEQUENCE [LARGE SCALE GENOMIC DNA]</scope>
    <source>
        <strain evidence="7 8">DSM 108506</strain>
    </source>
</reference>
<organism evidence="7 8">
    <name type="scientific">Antrodiella citrinella</name>
    <dbReference type="NCBI Taxonomy" id="2447956"/>
    <lineage>
        <taxon>Eukaryota</taxon>
        <taxon>Fungi</taxon>
        <taxon>Dikarya</taxon>
        <taxon>Basidiomycota</taxon>
        <taxon>Agaricomycotina</taxon>
        <taxon>Agaricomycetes</taxon>
        <taxon>Polyporales</taxon>
        <taxon>Steccherinaceae</taxon>
        <taxon>Antrodiella</taxon>
    </lineage>
</organism>
<keyword evidence="4 6" id="KW-1133">Transmembrane helix</keyword>
<feature type="transmembrane region" description="Helical" evidence="6">
    <location>
        <begin position="34"/>
        <end position="55"/>
    </location>
</feature>
<feature type="transmembrane region" description="Helical" evidence="6">
    <location>
        <begin position="67"/>
        <end position="86"/>
    </location>
</feature>
<sequence length="96" mass="10800">MSVLFLADQLRHSFKRMPSSSSGGRDDQVSWPPLHIWAVLWNIALVVVSVFCLYTTSVYFHTPFEKLTGFLLGVFGFALTQIPILLDVPHLHDKAA</sequence>
<keyword evidence="2 6" id="KW-0812">Transmembrane</keyword>
<dbReference type="GO" id="GO:0010945">
    <property type="term" value="F:coenzyme A diphosphatase activity"/>
    <property type="evidence" value="ECO:0007669"/>
    <property type="project" value="InterPro"/>
</dbReference>
<dbReference type="GO" id="GO:0019915">
    <property type="term" value="P:lipid storage"/>
    <property type="evidence" value="ECO:0007669"/>
    <property type="project" value="InterPro"/>
</dbReference>
<comment type="caution">
    <text evidence="7">The sequence shown here is derived from an EMBL/GenBank/DDBJ whole genome shotgun (WGS) entry which is preliminary data.</text>
</comment>
<evidence type="ECO:0000313" key="8">
    <source>
        <dbReference type="Proteomes" id="UP000308730"/>
    </source>
</evidence>
<evidence type="ECO:0000256" key="5">
    <source>
        <dbReference type="ARBA" id="ARBA00023136"/>
    </source>
</evidence>